<evidence type="ECO:0000313" key="7">
    <source>
        <dbReference type="EMBL" id="KAJ5112232.1"/>
    </source>
</evidence>
<dbReference type="PANTHER" id="PTHR47447:SF17">
    <property type="entry name" value="OS12G0638900 PROTEIN"/>
    <property type="match status" value="1"/>
</dbReference>
<dbReference type="InterPro" id="IPR011990">
    <property type="entry name" value="TPR-like_helical_dom_sf"/>
</dbReference>
<reference evidence="7" key="1">
    <citation type="submission" date="2022-11" db="EMBL/GenBank/DDBJ databases">
        <authorList>
            <person name="Petersen C."/>
        </authorList>
    </citation>
    <scope>NUCLEOTIDE SEQUENCE</scope>
    <source>
        <strain evidence="7">IBT 30761</strain>
    </source>
</reference>
<evidence type="ECO:0000256" key="5">
    <source>
        <dbReference type="PROSITE-ProRule" id="PRU00708"/>
    </source>
</evidence>
<dbReference type="Proteomes" id="UP001149074">
    <property type="component" value="Unassembled WGS sequence"/>
</dbReference>
<dbReference type="OrthoDB" id="185373at2759"/>
<feature type="compositionally biased region" description="Low complexity" evidence="6">
    <location>
        <begin position="759"/>
        <end position="774"/>
    </location>
</feature>
<evidence type="ECO:0000256" key="2">
    <source>
        <dbReference type="ARBA" id="ARBA00022737"/>
    </source>
</evidence>
<accession>A0A9W9KNP3</accession>
<organism evidence="7 8">
    <name type="scientific">Penicillium argentinense</name>
    <dbReference type="NCBI Taxonomy" id="1131581"/>
    <lineage>
        <taxon>Eukaryota</taxon>
        <taxon>Fungi</taxon>
        <taxon>Dikarya</taxon>
        <taxon>Ascomycota</taxon>
        <taxon>Pezizomycotina</taxon>
        <taxon>Eurotiomycetes</taxon>
        <taxon>Eurotiomycetidae</taxon>
        <taxon>Eurotiales</taxon>
        <taxon>Aspergillaceae</taxon>
        <taxon>Penicillium</taxon>
    </lineage>
</organism>
<dbReference type="GeneID" id="81351760"/>
<evidence type="ECO:0000256" key="4">
    <source>
        <dbReference type="ARBA" id="ARBA00044511"/>
    </source>
</evidence>
<comment type="caution">
    <text evidence="7">The sequence shown here is derived from an EMBL/GenBank/DDBJ whole genome shotgun (WGS) entry which is preliminary data.</text>
</comment>
<dbReference type="PANTHER" id="PTHR47447">
    <property type="entry name" value="OS03G0856100 PROTEIN"/>
    <property type="match status" value="1"/>
</dbReference>
<proteinExistence type="inferred from homology"/>
<sequence length="804" mass="92230">MSLCPHQYTRSRLSGLLSTQCSSPGRWHRSLCIPCPGNAANVSTSTPFNHDSAAKEDHLANATIKLDSIANGDSPENEISTGDRQSRLSDDPSHQDETLTRNSNSASRQTNSRPRRNFAQSISKTFVRKRLNAHGNPHKLTHHITRRLNAELRTNKRYLNERSLGLAIAIRGDNLYSRELGLRQWRIAYKEVYVSKRYGREITNKSLIPALKEDGTELLEKARSDCRGSFRETWHALDRPTKARHWQRLAFWMMQHDPKALPDFLLVTTEGNDKPQFTITFDCIRFLENFYYADWLQDWRSGTHTYQSLVESCLPPRDWPIVTLAQKGVRLYVRRAGHQAVVSAFRIVRERTNQMCGETALCFMWRFTELGEIELALKALELTLQLKDLKKDSKGVMRHCCKLLTLDTVKDDKTGRNFHILPRLLKLGIQPDRDMMNVVLANAFKTGDPRIGNDMLQYMKDQEHIFDSYTYLTLLQDAIARGDRGQADSLIHEVETQEDLRKNPFLASKIFHSHYTFSVKHMDADADPSRVFYSMLDMYNQLYDIRPLKELTIVPPHYTPREGSKIPPGPVVLFLMIATFFRCQRGLPSVQRIYSRFREFAQQGHPLIAPLAATDHVYNEFLIALRGDARGLRSCVHLVEDMLKPSSSEVNGQKIDHAKPSMRTWCILLSAFLWNGHQQAATKIRQMMDKHKVKYNGATWNVIINGYANQQDIPQTAKAIKKMEEDGFAIDPYTMKSLRYLRDPERLWVAIDELDQTIPEATPAQPTQQPESTPKVVGSSDEQQQERLLDEGLGKLGTKMKPKL</sequence>
<name>A0A9W9KNP3_9EURO</name>
<feature type="region of interest" description="Disordered" evidence="6">
    <location>
        <begin position="759"/>
        <end position="804"/>
    </location>
</feature>
<comment type="function">
    <text evidence="3">Regulates mitochondrial small subunit maturation by controlling 15S rRNA 5'-end processing. Localizes to the 5' precursor of the 15S rRNA in a position that is subsequently occupied by mS47 in the mature yeast mtSSU. Uses structure and sequence-specific RNA recognition, binding to a single-stranded region of the precursor and specifically recognizing bases -6 to -1. The exchange of Ccm1 for mS47 is coupled to the irreversible removal of precursor rRNA that is accompanied by conformational changes of the mitoribosomal proteins uS5m and mS26. These conformational changes signal completion of 5'-end rRNA processing through protection of the mature 5'-end of the 15S rRNA and stabilization of mS47. The removal of the 5' precursor together with the dissociation of Ccm1 may be catalyzed by the 5'-3' exoribonuclease Pet127. Involved in the specific removal of group I introns in mitochondrial encoded transcripts.</text>
</comment>
<gene>
    <name evidence="7" type="ORF">N7532_000277</name>
</gene>
<keyword evidence="8" id="KW-1185">Reference proteome</keyword>
<dbReference type="Gene3D" id="1.25.40.10">
    <property type="entry name" value="Tetratricopeptide repeat domain"/>
    <property type="match status" value="2"/>
</dbReference>
<dbReference type="AlphaFoldDB" id="A0A9W9KNP3"/>
<evidence type="ECO:0000256" key="6">
    <source>
        <dbReference type="SAM" id="MobiDB-lite"/>
    </source>
</evidence>
<feature type="compositionally biased region" description="Polar residues" evidence="6">
    <location>
        <begin position="100"/>
        <end position="119"/>
    </location>
</feature>
<feature type="region of interest" description="Disordered" evidence="6">
    <location>
        <begin position="68"/>
        <end position="119"/>
    </location>
</feature>
<dbReference type="RefSeq" id="XP_056480005.1">
    <property type="nucleotide sequence ID" value="XM_056612781.1"/>
</dbReference>
<evidence type="ECO:0000313" key="8">
    <source>
        <dbReference type="Proteomes" id="UP001149074"/>
    </source>
</evidence>
<feature type="compositionally biased region" description="Basic and acidic residues" evidence="6">
    <location>
        <begin position="784"/>
        <end position="793"/>
    </location>
</feature>
<protein>
    <recommendedName>
        <fullName evidence="9">Pentatricopeptide repeat protein</fullName>
    </recommendedName>
</protein>
<comment type="subunit">
    <text evidence="4">Binds to mitochondrial small subunit 15S rRNA.</text>
</comment>
<dbReference type="InterPro" id="IPR002885">
    <property type="entry name" value="PPR_rpt"/>
</dbReference>
<keyword evidence="2" id="KW-0677">Repeat</keyword>
<evidence type="ECO:0000256" key="1">
    <source>
        <dbReference type="ARBA" id="ARBA00006192"/>
    </source>
</evidence>
<reference evidence="7" key="2">
    <citation type="journal article" date="2023" name="IMA Fungus">
        <title>Comparative genomic study of the Penicillium genus elucidates a diverse pangenome and 15 lateral gene transfer events.</title>
        <authorList>
            <person name="Petersen C."/>
            <person name="Sorensen T."/>
            <person name="Nielsen M.R."/>
            <person name="Sondergaard T.E."/>
            <person name="Sorensen J.L."/>
            <person name="Fitzpatrick D.A."/>
            <person name="Frisvad J.C."/>
            <person name="Nielsen K.L."/>
        </authorList>
    </citation>
    <scope>NUCLEOTIDE SEQUENCE</scope>
    <source>
        <strain evidence="7">IBT 30761</strain>
    </source>
</reference>
<dbReference type="Pfam" id="PF13812">
    <property type="entry name" value="PPR_3"/>
    <property type="match status" value="1"/>
</dbReference>
<dbReference type="EMBL" id="JAPQKI010000001">
    <property type="protein sequence ID" value="KAJ5112232.1"/>
    <property type="molecule type" value="Genomic_DNA"/>
</dbReference>
<dbReference type="PROSITE" id="PS51375">
    <property type="entry name" value="PPR"/>
    <property type="match status" value="1"/>
</dbReference>
<comment type="similarity">
    <text evidence="1">Belongs to the CCM1 family.</text>
</comment>
<feature type="compositionally biased region" description="Basic and acidic residues" evidence="6">
    <location>
        <begin position="84"/>
        <end position="99"/>
    </location>
</feature>
<evidence type="ECO:0000256" key="3">
    <source>
        <dbReference type="ARBA" id="ARBA00044493"/>
    </source>
</evidence>
<feature type="repeat" description="PPR" evidence="5">
    <location>
        <begin position="696"/>
        <end position="730"/>
    </location>
</feature>
<evidence type="ECO:0008006" key="9">
    <source>
        <dbReference type="Google" id="ProtNLM"/>
    </source>
</evidence>